<comment type="caution">
    <text evidence="3">The sequence shown here is derived from an EMBL/GenBank/DDBJ whole genome shotgun (WGS) entry which is preliminary data.</text>
</comment>
<organism evidence="3 4">
    <name type="scientific">Colocasia esculenta</name>
    <name type="common">Wild taro</name>
    <name type="synonym">Arum esculentum</name>
    <dbReference type="NCBI Taxonomy" id="4460"/>
    <lineage>
        <taxon>Eukaryota</taxon>
        <taxon>Viridiplantae</taxon>
        <taxon>Streptophyta</taxon>
        <taxon>Embryophyta</taxon>
        <taxon>Tracheophyta</taxon>
        <taxon>Spermatophyta</taxon>
        <taxon>Magnoliopsida</taxon>
        <taxon>Liliopsida</taxon>
        <taxon>Araceae</taxon>
        <taxon>Aroideae</taxon>
        <taxon>Colocasieae</taxon>
        <taxon>Colocasia</taxon>
    </lineage>
</organism>
<dbReference type="Pfam" id="PF03108">
    <property type="entry name" value="DBD_Tnp_Mut"/>
    <property type="match status" value="1"/>
</dbReference>
<feature type="compositionally biased region" description="Polar residues" evidence="1">
    <location>
        <begin position="30"/>
        <end position="40"/>
    </location>
</feature>
<protein>
    <recommendedName>
        <fullName evidence="2">Transposase MuDR plant domain-containing protein</fullName>
    </recommendedName>
</protein>
<dbReference type="Proteomes" id="UP000652761">
    <property type="component" value="Unassembled WGS sequence"/>
</dbReference>
<proteinExistence type="predicted"/>
<accession>A0A843WYC7</accession>
<reference evidence="3" key="1">
    <citation type="submission" date="2017-07" db="EMBL/GenBank/DDBJ databases">
        <title>Taro Niue Genome Assembly and Annotation.</title>
        <authorList>
            <person name="Atibalentja N."/>
            <person name="Keating K."/>
            <person name="Fields C.J."/>
        </authorList>
    </citation>
    <scope>NUCLEOTIDE SEQUENCE</scope>
    <source>
        <strain evidence="3">Niue_2</strain>
        <tissue evidence="3">Leaf</tissue>
    </source>
</reference>
<keyword evidence="4" id="KW-1185">Reference proteome</keyword>
<gene>
    <name evidence="3" type="ORF">Taro_043176</name>
</gene>
<evidence type="ECO:0000313" key="4">
    <source>
        <dbReference type="Proteomes" id="UP000652761"/>
    </source>
</evidence>
<feature type="domain" description="Transposase MuDR plant" evidence="2">
    <location>
        <begin position="279"/>
        <end position="340"/>
    </location>
</feature>
<name>A0A843WYC7_COLES</name>
<feature type="compositionally biased region" description="Pro residues" evidence="1">
    <location>
        <begin position="49"/>
        <end position="69"/>
    </location>
</feature>
<sequence>ENPREIGRSIGASGRPSPSSVPSHSGVRLSSEQWGQSTGRQVGLCLSLSPPPASGSPSPLRRPVPPPPCSVRLPLRRPAPPAASGSPSPLRRPTPDPPASCSPCGVGPPPASGSPSRVRLPLRYEGSSEDLEHKKVTKILPCSPSVDMDRIPAICTYKGEAYVIHVHRDIELDGIVMDICSRWRLDARKLELKCMIPQSNSSMRIFSGDDMNRMIDMHSMLGSKLMNMEVSIQGVEESMSFRVSVEQSSGSGSNNMLYGTSNPNQDSRKRTELWYDIVHSKGQTFDSVEHLHSDLTKFAISRGFDFYYIKNDSTRVTVECKNVTCTWNLNAIRVGLGPHFEIETLNNNHTCGGGLSTQKYPRASKKWVSSIVKEKISDSPLYKPRDIKKDIFRDYGIDIPYHQAWHGKEFAYKELHAMASRPPIPLMRCTCGMEDEVENLKTLLRRSRRVAQSLSQAFSFLSVIDNEGGS</sequence>
<feature type="non-terminal residue" evidence="3">
    <location>
        <position position="1"/>
    </location>
</feature>
<dbReference type="PANTHER" id="PTHR31973">
    <property type="entry name" value="POLYPROTEIN, PUTATIVE-RELATED"/>
    <property type="match status" value="1"/>
</dbReference>
<dbReference type="OrthoDB" id="2000687at2759"/>
<dbReference type="InterPro" id="IPR004332">
    <property type="entry name" value="Transposase_MuDR"/>
</dbReference>
<evidence type="ECO:0000259" key="2">
    <source>
        <dbReference type="Pfam" id="PF03108"/>
    </source>
</evidence>
<feature type="region of interest" description="Disordered" evidence="1">
    <location>
        <begin position="1"/>
        <end position="119"/>
    </location>
</feature>
<evidence type="ECO:0000256" key="1">
    <source>
        <dbReference type="SAM" id="MobiDB-lite"/>
    </source>
</evidence>
<evidence type="ECO:0000313" key="3">
    <source>
        <dbReference type="EMBL" id="MQM10281.1"/>
    </source>
</evidence>
<dbReference type="PANTHER" id="PTHR31973:SF166">
    <property type="entry name" value="OS10G0104700 PROTEIN"/>
    <property type="match status" value="1"/>
</dbReference>
<feature type="compositionally biased region" description="Low complexity" evidence="1">
    <location>
        <begin position="13"/>
        <end position="28"/>
    </location>
</feature>
<feature type="non-terminal residue" evidence="3">
    <location>
        <position position="470"/>
    </location>
</feature>
<dbReference type="AlphaFoldDB" id="A0A843WYC7"/>
<dbReference type="EMBL" id="NMUH01004631">
    <property type="protein sequence ID" value="MQM10281.1"/>
    <property type="molecule type" value="Genomic_DNA"/>
</dbReference>
<feature type="compositionally biased region" description="Pro residues" evidence="1">
    <location>
        <begin position="90"/>
        <end position="112"/>
    </location>
</feature>